<keyword evidence="8" id="KW-0443">Lipid metabolism</keyword>
<evidence type="ECO:0000256" key="10">
    <source>
        <dbReference type="ARBA" id="ARBA00023209"/>
    </source>
</evidence>
<gene>
    <name evidence="15" type="primary">cls</name>
    <name evidence="15" type="ORF">IAC29_07400</name>
</gene>
<comment type="subcellular location">
    <subcellularLocation>
        <location evidence="1">Cell membrane</location>
        <topology evidence="1">Multi-pass membrane protein</topology>
    </subcellularLocation>
</comment>
<protein>
    <recommendedName>
        <fullName evidence="12">Cardiolipin synthase</fullName>
        <ecNumber evidence="12">2.7.8.-</ecNumber>
    </recommendedName>
</protein>
<keyword evidence="7 13" id="KW-1133">Transmembrane helix</keyword>
<evidence type="ECO:0000256" key="13">
    <source>
        <dbReference type="SAM" id="Phobius"/>
    </source>
</evidence>
<dbReference type="CDD" id="cd09112">
    <property type="entry name" value="PLDc_CLS_2"/>
    <property type="match status" value="1"/>
</dbReference>
<dbReference type="GO" id="GO:0032049">
    <property type="term" value="P:cardiolipin biosynthetic process"/>
    <property type="evidence" value="ECO:0007669"/>
    <property type="project" value="UniProtKB-UniRule"/>
</dbReference>
<evidence type="ECO:0000256" key="7">
    <source>
        <dbReference type="ARBA" id="ARBA00022989"/>
    </source>
</evidence>
<dbReference type="SMART" id="SM00155">
    <property type="entry name" value="PLDc"/>
    <property type="match status" value="2"/>
</dbReference>
<evidence type="ECO:0000256" key="11">
    <source>
        <dbReference type="ARBA" id="ARBA00023264"/>
    </source>
</evidence>
<keyword evidence="3" id="KW-0444">Lipid biosynthesis</keyword>
<dbReference type="Proteomes" id="UP000810252">
    <property type="component" value="Unassembled WGS sequence"/>
</dbReference>
<dbReference type="InterPro" id="IPR025202">
    <property type="entry name" value="PLD-like_dom"/>
</dbReference>
<dbReference type="InterPro" id="IPR001736">
    <property type="entry name" value="PLipase_D/transphosphatidylase"/>
</dbReference>
<dbReference type="GO" id="GO:0005886">
    <property type="term" value="C:plasma membrane"/>
    <property type="evidence" value="ECO:0007669"/>
    <property type="project" value="UniProtKB-SubCell"/>
</dbReference>
<dbReference type="PROSITE" id="PS50035">
    <property type="entry name" value="PLD"/>
    <property type="match status" value="2"/>
</dbReference>
<dbReference type="EC" id="2.7.8.-" evidence="12"/>
<evidence type="ECO:0000259" key="14">
    <source>
        <dbReference type="PROSITE" id="PS50035"/>
    </source>
</evidence>
<keyword evidence="5 13" id="KW-0812">Transmembrane</keyword>
<dbReference type="Pfam" id="PF13396">
    <property type="entry name" value="PLDc_N"/>
    <property type="match status" value="1"/>
</dbReference>
<reference evidence="15" key="2">
    <citation type="journal article" date="2021" name="PeerJ">
        <title>Extensive microbial diversity within the chicken gut microbiome revealed by metagenomics and culture.</title>
        <authorList>
            <person name="Gilroy R."/>
            <person name="Ravi A."/>
            <person name="Getino M."/>
            <person name="Pursley I."/>
            <person name="Horton D.L."/>
            <person name="Alikhan N.F."/>
            <person name="Baker D."/>
            <person name="Gharbi K."/>
            <person name="Hall N."/>
            <person name="Watson M."/>
            <person name="Adriaenssens E.M."/>
            <person name="Foster-Nyarko E."/>
            <person name="Jarju S."/>
            <person name="Secka A."/>
            <person name="Antonio M."/>
            <person name="Oren A."/>
            <person name="Chaudhuri R.R."/>
            <person name="La Ragione R."/>
            <person name="Hildebrand F."/>
            <person name="Pallen M.J."/>
        </authorList>
    </citation>
    <scope>NUCLEOTIDE SEQUENCE</scope>
    <source>
        <strain evidence="15">20514</strain>
    </source>
</reference>
<dbReference type="InterPro" id="IPR022924">
    <property type="entry name" value="Cardiolipin_synthase"/>
</dbReference>
<feature type="transmembrane region" description="Helical" evidence="13">
    <location>
        <begin position="6"/>
        <end position="24"/>
    </location>
</feature>
<dbReference type="AlphaFoldDB" id="A0A9D9EL24"/>
<evidence type="ECO:0000256" key="8">
    <source>
        <dbReference type="ARBA" id="ARBA00023098"/>
    </source>
</evidence>
<accession>A0A9D9EL24</accession>
<keyword evidence="6" id="KW-0677">Repeat</keyword>
<dbReference type="InterPro" id="IPR027379">
    <property type="entry name" value="CLS_N"/>
</dbReference>
<reference evidence="15" key="1">
    <citation type="submission" date="2020-10" db="EMBL/GenBank/DDBJ databases">
        <authorList>
            <person name="Gilroy R."/>
        </authorList>
    </citation>
    <scope>NUCLEOTIDE SEQUENCE</scope>
    <source>
        <strain evidence="15">20514</strain>
    </source>
</reference>
<dbReference type="PANTHER" id="PTHR21248">
    <property type="entry name" value="CARDIOLIPIN SYNTHASE"/>
    <property type="match status" value="1"/>
</dbReference>
<dbReference type="SUPFAM" id="SSF56024">
    <property type="entry name" value="Phospholipase D/nuclease"/>
    <property type="match status" value="2"/>
</dbReference>
<dbReference type="EMBL" id="JADIMQ010000105">
    <property type="protein sequence ID" value="MBO8449077.1"/>
    <property type="molecule type" value="Genomic_DNA"/>
</dbReference>
<name>A0A9D9EL24_9BACT</name>
<evidence type="ECO:0000256" key="1">
    <source>
        <dbReference type="ARBA" id="ARBA00004651"/>
    </source>
</evidence>
<keyword evidence="2" id="KW-1003">Cell membrane</keyword>
<keyword evidence="9 13" id="KW-0472">Membrane</keyword>
<dbReference type="NCBIfam" id="TIGR04265">
    <property type="entry name" value="bac_cardiolipin"/>
    <property type="match status" value="1"/>
</dbReference>
<dbReference type="Gene3D" id="3.30.870.10">
    <property type="entry name" value="Endonuclease Chain A"/>
    <property type="match status" value="2"/>
</dbReference>
<keyword evidence="10" id="KW-0594">Phospholipid biosynthesis</keyword>
<sequence length="480" mass="55617">MGIGTILAYCLLVFCIAGTVLVILSDDDGDSGKKVSWIIVVSLLPVIGILSYIVFGLNPRRTSKYAEYSRRLHEAFRETADSRSYRRLFGEENREKIREGYRELSVLLSHSNGTTVTDNNTVEIITSGRRKFEALVEDLENARNHIHMEYFYFRKDSGSKRIKEILMRKAREGVKVRFIHENIANIDISPRYYNEMKKAGVEVVMFTRPRINLLRFSARLNYRDHRKIVVIDGKIGYTGGMNIGNDYFLKWRDTHTRITGNAVYALQYSFLYSFLTSGGLVPDSFRELFPETGAGQKRNELVQIVPDQPVDRWPVIQMGTVWTVQHARRYIYIQTPYFVPPEPLLHALKSSALKGADVRIMIPRKADLPYMNLANKSYYTECLEAGIRIFEKKGSFIHSKTIVTDDYLSVIGSANMDYRSLELNYEINAYIFNEETAVKNREIFLEDMGECEEIVLERWKRRPWYLKLAQEVVRLFAPLL</sequence>
<evidence type="ECO:0000256" key="9">
    <source>
        <dbReference type="ARBA" id="ARBA00023136"/>
    </source>
</evidence>
<keyword evidence="4" id="KW-0808">Transferase</keyword>
<evidence type="ECO:0000313" key="16">
    <source>
        <dbReference type="Proteomes" id="UP000810252"/>
    </source>
</evidence>
<dbReference type="GO" id="GO:0008808">
    <property type="term" value="F:cardiolipin synthase activity"/>
    <property type="evidence" value="ECO:0007669"/>
    <property type="project" value="UniProtKB-UniRule"/>
</dbReference>
<evidence type="ECO:0000256" key="4">
    <source>
        <dbReference type="ARBA" id="ARBA00022679"/>
    </source>
</evidence>
<evidence type="ECO:0000256" key="3">
    <source>
        <dbReference type="ARBA" id="ARBA00022516"/>
    </source>
</evidence>
<evidence type="ECO:0000313" key="15">
    <source>
        <dbReference type="EMBL" id="MBO8449077.1"/>
    </source>
</evidence>
<proteinExistence type="predicted"/>
<keyword evidence="11" id="KW-1208">Phospholipid metabolism</keyword>
<feature type="domain" description="PLD phosphodiesterase" evidence="14">
    <location>
        <begin position="393"/>
        <end position="420"/>
    </location>
</feature>
<evidence type="ECO:0000256" key="5">
    <source>
        <dbReference type="ARBA" id="ARBA00022692"/>
    </source>
</evidence>
<dbReference type="Pfam" id="PF13091">
    <property type="entry name" value="PLDc_2"/>
    <property type="match status" value="2"/>
</dbReference>
<evidence type="ECO:0000256" key="6">
    <source>
        <dbReference type="ARBA" id="ARBA00022737"/>
    </source>
</evidence>
<comment type="caution">
    <text evidence="15">The sequence shown here is derived from an EMBL/GenBank/DDBJ whole genome shotgun (WGS) entry which is preliminary data.</text>
</comment>
<feature type="transmembrane region" description="Helical" evidence="13">
    <location>
        <begin position="36"/>
        <end position="55"/>
    </location>
</feature>
<dbReference type="CDD" id="cd09110">
    <property type="entry name" value="PLDc_CLS_1"/>
    <property type="match status" value="1"/>
</dbReference>
<organism evidence="15 16">
    <name type="scientific">Candidatus Cryptobacteroides merdigallinarum</name>
    <dbReference type="NCBI Taxonomy" id="2840770"/>
    <lineage>
        <taxon>Bacteria</taxon>
        <taxon>Pseudomonadati</taxon>
        <taxon>Bacteroidota</taxon>
        <taxon>Bacteroidia</taxon>
        <taxon>Bacteroidales</taxon>
        <taxon>Candidatus Cryptobacteroides</taxon>
    </lineage>
</organism>
<feature type="domain" description="PLD phosphodiesterase" evidence="14">
    <location>
        <begin position="220"/>
        <end position="247"/>
    </location>
</feature>
<evidence type="ECO:0000256" key="12">
    <source>
        <dbReference type="NCBIfam" id="TIGR04265"/>
    </source>
</evidence>
<dbReference type="PANTHER" id="PTHR21248:SF22">
    <property type="entry name" value="PHOSPHOLIPASE D"/>
    <property type="match status" value="1"/>
</dbReference>
<evidence type="ECO:0000256" key="2">
    <source>
        <dbReference type="ARBA" id="ARBA00022475"/>
    </source>
</evidence>